<feature type="compositionally biased region" description="Polar residues" evidence="1">
    <location>
        <begin position="74"/>
        <end position="96"/>
    </location>
</feature>
<dbReference type="AlphaFoldDB" id="A0AAD5K7D5"/>
<evidence type="ECO:0000313" key="2">
    <source>
        <dbReference type="EMBL" id="KAI9254000.1"/>
    </source>
</evidence>
<gene>
    <name evidence="2" type="ORF">BDA99DRAFT_169057</name>
</gene>
<reference evidence="2" key="1">
    <citation type="journal article" date="2022" name="IScience">
        <title>Evolution of zygomycete secretomes and the origins of terrestrial fungal ecologies.</title>
        <authorList>
            <person name="Chang Y."/>
            <person name="Wang Y."/>
            <person name="Mondo S."/>
            <person name="Ahrendt S."/>
            <person name="Andreopoulos W."/>
            <person name="Barry K."/>
            <person name="Beard J."/>
            <person name="Benny G.L."/>
            <person name="Blankenship S."/>
            <person name="Bonito G."/>
            <person name="Cuomo C."/>
            <person name="Desiro A."/>
            <person name="Gervers K.A."/>
            <person name="Hundley H."/>
            <person name="Kuo A."/>
            <person name="LaButti K."/>
            <person name="Lang B.F."/>
            <person name="Lipzen A."/>
            <person name="O'Donnell K."/>
            <person name="Pangilinan J."/>
            <person name="Reynolds N."/>
            <person name="Sandor L."/>
            <person name="Smith M.E."/>
            <person name="Tsang A."/>
            <person name="Grigoriev I.V."/>
            <person name="Stajich J.E."/>
            <person name="Spatafora J.W."/>
        </authorList>
    </citation>
    <scope>NUCLEOTIDE SEQUENCE</scope>
    <source>
        <strain evidence="2">RSA 2281</strain>
    </source>
</reference>
<protein>
    <submittedName>
        <fullName evidence="2">Uncharacterized protein</fullName>
    </submittedName>
</protein>
<feature type="compositionally biased region" description="Polar residues" evidence="1">
    <location>
        <begin position="119"/>
        <end position="134"/>
    </location>
</feature>
<evidence type="ECO:0000256" key="1">
    <source>
        <dbReference type="SAM" id="MobiDB-lite"/>
    </source>
</evidence>
<organism evidence="2 3">
    <name type="scientific">Phascolomyces articulosus</name>
    <dbReference type="NCBI Taxonomy" id="60185"/>
    <lineage>
        <taxon>Eukaryota</taxon>
        <taxon>Fungi</taxon>
        <taxon>Fungi incertae sedis</taxon>
        <taxon>Mucoromycota</taxon>
        <taxon>Mucoromycotina</taxon>
        <taxon>Mucoromycetes</taxon>
        <taxon>Mucorales</taxon>
        <taxon>Lichtheimiaceae</taxon>
        <taxon>Phascolomyces</taxon>
    </lineage>
</organism>
<comment type="caution">
    <text evidence="2">The sequence shown here is derived from an EMBL/GenBank/DDBJ whole genome shotgun (WGS) entry which is preliminary data.</text>
</comment>
<proteinExistence type="predicted"/>
<feature type="compositionally biased region" description="Polar residues" evidence="1">
    <location>
        <begin position="1"/>
        <end position="17"/>
    </location>
</feature>
<dbReference type="EMBL" id="JAIXMP010000025">
    <property type="protein sequence ID" value="KAI9254000.1"/>
    <property type="molecule type" value="Genomic_DNA"/>
</dbReference>
<reference evidence="2" key="2">
    <citation type="submission" date="2023-02" db="EMBL/GenBank/DDBJ databases">
        <authorList>
            <consortium name="DOE Joint Genome Institute"/>
            <person name="Mondo S.J."/>
            <person name="Chang Y."/>
            <person name="Wang Y."/>
            <person name="Ahrendt S."/>
            <person name="Andreopoulos W."/>
            <person name="Barry K."/>
            <person name="Beard J."/>
            <person name="Benny G.L."/>
            <person name="Blankenship S."/>
            <person name="Bonito G."/>
            <person name="Cuomo C."/>
            <person name="Desiro A."/>
            <person name="Gervers K.A."/>
            <person name="Hundley H."/>
            <person name="Kuo A."/>
            <person name="LaButti K."/>
            <person name="Lang B.F."/>
            <person name="Lipzen A."/>
            <person name="O'Donnell K."/>
            <person name="Pangilinan J."/>
            <person name="Reynolds N."/>
            <person name="Sandor L."/>
            <person name="Smith M.W."/>
            <person name="Tsang A."/>
            <person name="Grigoriev I.V."/>
            <person name="Stajich J.E."/>
            <person name="Spatafora J.W."/>
        </authorList>
    </citation>
    <scope>NUCLEOTIDE SEQUENCE</scope>
    <source>
        <strain evidence="2">RSA 2281</strain>
    </source>
</reference>
<feature type="compositionally biased region" description="Low complexity" evidence="1">
    <location>
        <begin position="28"/>
        <end position="62"/>
    </location>
</feature>
<evidence type="ECO:0000313" key="3">
    <source>
        <dbReference type="Proteomes" id="UP001209540"/>
    </source>
</evidence>
<sequence>MSPVTRVQNERSQPQHTPQRRETNPIVSASPSSSSIPAPPSQSSTSSSTSSSTTTHRPLSLSISRSRDPRLASHQLQSPQRQTSSSSLTNALNNHLISRLPSNNNNNNIEKSSPPPNAHYTSTPQNDNEPISWSGKITGNIEPSADIQMISVPTKCPRSSVVKEFLSSSERLNGGTKTLRLTAFIKVKVLERFFHVPACLLDLNHAGSNRIGYGKLSRFLQVNDVVLYIWMVDRPMFLL</sequence>
<feature type="region of interest" description="Disordered" evidence="1">
    <location>
        <begin position="1"/>
        <end position="134"/>
    </location>
</feature>
<accession>A0AAD5K7D5</accession>
<dbReference type="Proteomes" id="UP001209540">
    <property type="component" value="Unassembled WGS sequence"/>
</dbReference>
<feature type="compositionally biased region" description="Low complexity" evidence="1">
    <location>
        <begin position="98"/>
        <end position="112"/>
    </location>
</feature>
<name>A0AAD5K7D5_9FUNG</name>
<keyword evidence="3" id="KW-1185">Reference proteome</keyword>